<gene>
    <name evidence="7" type="ORF">HA142_07480</name>
</gene>
<evidence type="ECO:0000256" key="4">
    <source>
        <dbReference type="ARBA" id="ARBA00022989"/>
    </source>
</evidence>
<keyword evidence="4" id="KW-1133">Transmembrane helix</keyword>
<evidence type="ECO:0000256" key="1">
    <source>
        <dbReference type="ARBA" id="ARBA00022475"/>
    </source>
</evidence>
<evidence type="ECO:0000256" key="3">
    <source>
        <dbReference type="ARBA" id="ARBA00022692"/>
    </source>
</evidence>
<evidence type="ECO:0000313" key="7">
    <source>
        <dbReference type="EMBL" id="MBO8223350.1"/>
    </source>
</evidence>
<evidence type="ECO:0000313" key="8">
    <source>
        <dbReference type="Proteomes" id="UP000666562"/>
    </source>
</evidence>
<dbReference type="GO" id="GO:0005886">
    <property type="term" value="C:plasma membrane"/>
    <property type="evidence" value="ECO:0007669"/>
    <property type="project" value="TreeGrafter"/>
</dbReference>
<dbReference type="InterPro" id="IPR013685">
    <property type="entry name" value="POTRA_FtsQ_type"/>
</dbReference>
<dbReference type="Pfam" id="PF08478">
    <property type="entry name" value="POTRA_1"/>
    <property type="match status" value="1"/>
</dbReference>
<feature type="domain" description="POTRA" evidence="6">
    <location>
        <begin position="36"/>
        <end position="100"/>
    </location>
</feature>
<protein>
    <submittedName>
        <fullName evidence="7">FtsQ-type POTRA domain-containing protein</fullName>
    </submittedName>
</protein>
<comment type="caution">
    <text evidence="7">The sequence shown here is derived from an EMBL/GenBank/DDBJ whole genome shotgun (WGS) entry which is preliminary data.</text>
</comment>
<organism evidence="7 8">
    <name type="scientific">Prochlorococcus marinus str. XMU1401</name>
    <dbReference type="NCBI Taxonomy" id="2052594"/>
    <lineage>
        <taxon>Bacteria</taxon>
        <taxon>Bacillati</taxon>
        <taxon>Cyanobacteriota</taxon>
        <taxon>Cyanophyceae</taxon>
        <taxon>Synechococcales</taxon>
        <taxon>Prochlorococcaceae</taxon>
        <taxon>Prochlorococcus</taxon>
    </lineage>
</organism>
<dbReference type="InterPro" id="IPR050487">
    <property type="entry name" value="FtsQ_DivIB"/>
</dbReference>
<keyword evidence="5" id="KW-0131">Cell cycle</keyword>
<proteinExistence type="predicted"/>
<evidence type="ECO:0000259" key="6">
    <source>
        <dbReference type="Pfam" id="PF08478"/>
    </source>
</evidence>
<evidence type="ECO:0000256" key="2">
    <source>
        <dbReference type="ARBA" id="ARBA00022618"/>
    </source>
</evidence>
<dbReference type="AlphaFoldDB" id="A0A8I1X715"/>
<keyword evidence="4" id="KW-0472">Membrane</keyword>
<dbReference type="PANTHER" id="PTHR37820">
    <property type="entry name" value="CELL DIVISION PROTEIN DIVIB"/>
    <property type="match status" value="1"/>
</dbReference>
<name>A0A8I1X715_PROMR</name>
<dbReference type="Proteomes" id="UP000666562">
    <property type="component" value="Unassembled WGS sequence"/>
</dbReference>
<dbReference type="GO" id="GO:0051301">
    <property type="term" value="P:cell division"/>
    <property type="evidence" value="ECO:0007669"/>
    <property type="project" value="UniProtKB-KW"/>
</dbReference>
<accession>A0A8I1X715</accession>
<keyword evidence="3" id="KW-0812">Transmembrane</keyword>
<keyword evidence="2" id="KW-0132">Cell division</keyword>
<evidence type="ECO:0000256" key="5">
    <source>
        <dbReference type="ARBA" id="ARBA00023306"/>
    </source>
</evidence>
<dbReference type="EMBL" id="JAAORC010000002">
    <property type="protein sequence ID" value="MBO8223350.1"/>
    <property type="molecule type" value="Genomic_DNA"/>
</dbReference>
<dbReference type="PANTHER" id="PTHR37820:SF1">
    <property type="entry name" value="CELL DIVISION PROTEIN FTSQ"/>
    <property type="match status" value="1"/>
</dbReference>
<dbReference type="RefSeq" id="WP_100883993.1">
    <property type="nucleotide sequence ID" value="NZ_JAAORC010000002.1"/>
</dbReference>
<sequence>MKNKKIIKNRNFFFLIPFLFLTSLLSIKTLKKVDTQDIRISGSELFSQNDVIKNSSLNFPIRLIFVETNLLEKELKQNLSLKNVSVNRELFPFGLKVHINSRIPIAYGERIFNDEKILGFIDKDGIFINEQNVDEKNLNKFTIQVFGWKEKFKEILSEIFIAIENYELEIVKITFSYDGFLTIEEKDLKTIFLGLKPNLINYQLQIINNLKNEFKKNSFSKKIDNIDLTDPDKPKIKVFKP</sequence>
<keyword evidence="1" id="KW-1003">Cell membrane</keyword>
<reference evidence="7" key="1">
    <citation type="submission" date="2020-03" db="EMBL/GenBank/DDBJ databases">
        <title>Genome differentiation and subclade ecological adaptation of Prochlorococcus HLII clade in the global ocean.</title>
        <authorList>
            <person name="Yan W."/>
            <person name="Fen X."/>
            <person name="Zhang W."/>
        </authorList>
    </citation>
    <scope>NUCLEOTIDE SEQUENCE</scope>
    <source>
        <strain evidence="7">XMU1401</strain>
    </source>
</reference>